<feature type="compositionally biased region" description="Polar residues" evidence="1">
    <location>
        <begin position="68"/>
        <end position="78"/>
    </location>
</feature>
<dbReference type="Proteomes" id="UP000001064">
    <property type="component" value="Unassembled WGS sequence"/>
</dbReference>
<dbReference type="GO" id="GO:0006888">
    <property type="term" value="P:endoplasmic reticulum to Golgi vesicle-mediated transport"/>
    <property type="evidence" value="ECO:0000318"/>
    <property type="project" value="GO_Central"/>
</dbReference>
<name>F1A3I8_DICPU</name>
<evidence type="ECO:0000313" key="6">
    <source>
        <dbReference type="Proteomes" id="UP000001064"/>
    </source>
</evidence>
<dbReference type="OMA" id="HHLLTMG"/>
<evidence type="ECO:0000259" key="2">
    <source>
        <dbReference type="Pfam" id="PF20665"/>
    </source>
</evidence>
<organism evidence="5 6">
    <name type="scientific">Dictyostelium purpureum</name>
    <name type="common">Slime mold</name>
    <dbReference type="NCBI Taxonomy" id="5786"/>
    <lineage>
        <taxon>Eukaryota</taxon>
        <taxon>Amoebozoa</taxon>
        <taxon>Evosea</taxon>
        <taxon>Eumycetozoa</taxon>
        <taxon>Dictyostelia</taxon>
        <taxon>Dictyosteliales</taxon>
        <taxon>Dictyosteliaceae</taxon>
        <taxon>Dictyostelium</taxon>
    </lineage>
</organism>
<feature type="domain" description="ZW10 C-terminal helical" evidence="4">
    <location>
        <begin position="727"/>
        <end position="867"/>
    </location>
</feature>
<gene>
    <name evidence="5" type="ORF">DICPUDRAFT_99889</name>
</gene>
<dbReference type="Gene3D" id="1.10.357.150">
    <property type="match status" value="1"/>
</dbReference>
<evidence type="ECO:0000259" key="4">
    <source>
        <dbReference type="Pfam" id="PF22766"/>
    </source>
</evidence>
<dbReference type="RefSeq" id="XP_003294232.1">
    <property type="nucleotide sequence ID" value="XM_003294184.1"/>
</dbReference>
<accession>F1A3I8</accession>
<evidence type="ECO:0000313" key="5">
    <source>
        <dbReference type="EMBL" id="EGC29240.1"/>
    </source>
</evidence>
<keyword evidence="6" id="KW-1185">Reference proteome</keyword>
<reference evidence="6" key="1">
    <citation type="journal article" date="2011" name="Genome Biol.">
        <title>Comparative genomics of the social amoebae Dictyostelium discoideum and Dictyostelium purpureum.</title>
        <authorList>
            <consortium name="US DOE Joint Genome Institute (JGI-PGF)"/>
            <person name="Sucgang R."/>
            <person name="Kuo A."/>
            <person name="Tian X."/>
            <person name="Salerno W."/>
            <person name="Parikh A."/>
            <person name="Feasley C.L."/>
            <person name="Dalin E."/>
            <person name="Tu H."/>
            <person name="Huang E."/>
            <person name="Barry K."/>
            <person name="Lindquist E."/>
            <person name="Shapiro H."/>
            <person name="Bruce D."/>
            <person name="Schmutz J."/>
            <person name="Salamov A."/>
            <person name="Fey P."/>
            <person name="Gaudet P."/>
            <person name="Anjard C."/>
            <person name="Babu M.M."/>
            <person name="Basu S."/>
            <person name="Bushmanova Y."/>
            <person name="van der Wel H."/>
            <person name="Katoh-Kurasawa M."/>
            <person name="Dinh C."/>
            <person name="Coutinho P.M."/>
            <person name="Saito T."/>
            <person name="Elias M."/>
            <person name="Schaap P."/>
            <person name="Kay R.R."/>
            <person name="Henrissat B."/>
            <person name="Eichinger L."/>
            <person name="Rivero F."/>
            <person name="Putnam N.H."/>
            <person name="West C.M."/>
            <person name="Loomis W.F."/>
            <person name="Chisholm R.L."/>
            <person name="Shaulsky G."/>
            <person name="Strassmann J.E."/>
            <person name="Queller D.C."/>
            <person name="Kuspa A."/>
            <person name="Grigoriev I.V."/>
        </authorList>
    </citation>
    <scope>NUCLEOTIDE SEQUENCE [LARGE SCALE GENOMIC DNA]</scope>
    <source>
        <strain evidence="6">QSDP1</strain>
    </source>
</reference>
<dbReference type="GO" id="GO:0005813">
    <property type="term" value="C:centrosome"/>
    <property type="evidence" value="ECO:0007669"/>
    <property type="project" value="EnsemblProtists"/>
</dbReference>
<dbReference type="PANTHER" id="PTHR12205:SF0">
    <property type="entry name" value="CENTROMERE_KINETOCHORE PROTEIN ZW10 HOMOLOG"/>
    <property type="match status" value="1"/>
</dbReference>
<sequence length="872" mass="101854">MTVNTNKKIIDYLLKKNNDDNESSSSTSSPTLTNNSSNNNNNNNNKSDNSSSIRHVIDTILVKSDTLSSPNLKSTSKKPTLKDTNKDSDNLFEEPEKLESNVSSIISILIELKKSLFNVVQEELEISSTKNKGIINIQNEIKALDNKQKEVIRDINKIEDGIVSRIDNTVTYDRELRERLSSIETTLEILDFFEQYEKLVRKYDEAIKHSKFIAANEILLEMNRCIIAKPSNKNNNNNNIDEKLKILPFELTTMLPQPRILPSIKDQLKKRKNHLKTNLLELFTHSIQVNSNEIQLSLGSIEFYYQYQQQHNSTNKESLKPDQLYSLYCTKLIESLESIGLFDFLISSFSLNLFETFLKPNLIELSNLINNPPNDNNQEKIYNIFLKNDKDNNNSNNEDIKIHFKLNENFKDITIETILHLLENLFKFISINIFGNNKNYIVKLGKEIWSPLSTLLLNLLLKTRIPKDLKELKEFLAIEESIKSFEKELEEIGFLVSNNQDSKILSLFVENIEFHYSERKRTLLLSKARDIILKDRYSSIQSNDSIFGIFQENNGIIQGYYFNNCLIFESTHQLLTLCVSALKEALDSSNLVCKKLYQGCRDIFELYHSIYLKFHFSKLDKVPSLASLFYNSCSFLSHSFLVLSMEFQSIINNNNNNNHNSKEFKLYTFIDFSPKFKKLGEDFFSKYIQEQLKWILSFLTDYCNQLENTKDNNTYQKIQTNITNMNNELNRLSNIWKENFPREVYFELISKFSESIISTIIKMILKLQNIEMVETQRLSELILSLYPVFIKFFLFPGESEDLHKNRMKLVKSWKKLWQIKMVLELPLKEIVALYNNGHLNKLTNNELRLMILSIFDDFELKTNFVSKLIQNN</sequence>
<feature type="domain" description="Centromere/kinetochore protein zw10 middle" evidence="2">
    <location>
        <begin position="320"/>
        <end position="532"/>
    </location>
</feature>
<dbReference type="InParanoid" id="F1A3I8"/>
<dbReference type="STRING" id="5786.F1A3I8"/>
<dbReference type="GeneID" id="10506310"/>
<dbReference type="InterPro" id="IPR055148">
    <property type="entry name" value="ZW10_C_2"/>
</dbReference>
<dbReference type="eggNOG" id="KOG2163">
    <property type="taxonomic scope" value="Eukaryota"/>
</dbReference>
<dbReference type="InterPro" id="IPR048344">
    <property type="entry name" value="Zw10_middle"/>
</dbReference>
<dbReference type="GO" id="GO:1990423">
    <property type="term" value="C:RZZ complex"/>
    <property type="evidence" value="ECO:0000318"/>
    <property type="project" value="GO_Central"/>
</dbReference>
<dbReference type="InterPro" id="IPR046362">
    <property type="entry name" value="Zw10/DSL1_C_sf"/>
</dbReference>
<evidence type="ECO:0000256" key="1">
    <source>
        <dbReference type="SAM" id="MobiDB-lite"/>
    </source>
</evidence>
<dbReference type="FunCoup" id="F1A3I8">
    <property type="interactions" value="217"/>
</dbReference>
<feature type="region of interest" description="Disordered" evidence="1">
    <location>
        <begin position="17"/>
        <end position="52"/>
    </location>
</feature>
<feature type="compositionally biased region" description="Basic and acidic residues" evidence="1">
    <location>
        <begin position="80"/>
        <end position="89"/>
    </location>
</feature>
<proteinExistence type="predicted"/>
<protein>
    <submittedName>
        <fullName evidence="5">Uncharacterized protein</fullName>
    </submittedName>
</protein>
<feature type="domain" description="Centromere/kinetochore protein zw10 C-terminal" evidence="3">
    <location>
        <begin position="561"/>
        <end position="692"/>
    </location>
</feature>
<feature type="compositionally biased region" description="Low complexity" evidence="1">
    <location>
        <begin position="23"/>
        <end position="52"/>
    </location>
</feature>
<feature type="region of interest" description="Disordered" evidence="1">
    <location>
        <begin position="68"/>
        <end position="89"/>
    </location>
</feature>
<dbReference type="InterPro" id="IPR048343">
    <property type="entry name" value="ZW10_C"/>
</dbReference>
<dbReference type="OrthoDB" id="534815at2759"/>
<dbReference type="Pfam" id="PF20666">
    <property type="entry name" value="ZW10_C"/>
    <property type="match status" value="1"/>
</dbReference>
<dbReference type="KEGG" id="dpp:DICPUDRAFT_99889"/>
<dbReference type="GO" id="GO:0007094">
    <property type="term" value="P:mitotic spindle assembly checkpoint signaling"/>
    <property type="evidence" value="ECO:0000318"/>
    <property type="project" value="GO_Central"/>
</dbReference>
<dbReference type="Pfam" id="PF22766">
    <property type="entry name" value="ZW10_C2"/>
    <property type="match status" value="1"/>
</dbReference>
<dbReference type="GO" id="GO:0005737">
    <property type="term" value="C:cytoplasm"/>
    <property type="evidence" value="ECO:0007669"/>
    <property type="project" value="GOC"/>
</dbReference>
<evidence type="ECO:0000259" key="3">
    <source>
        <dbReference type="Pfam" id="PF20666"/>
    </source>
</evidence>
<dbReference type="EMBL" id="GL871461">
    <property type="protein sequence ID" value="EGC29240.1"/>
    <property type="molecule type" value="Genomic_DNA"/>
</dbReference>
<dbReference type="PANTHER" id="PTHR12205">
    <property type="entry name" value="CENTROMERE/KINETOCHORE PROTEIN ZW10"/>
    <property type="match status" value="1"/>
</dbReference>
<dbReference type="AlphaFoldDB" id="F1A3I8"/>
<dbReference type="Pfam" id="PF20665">
    <property type="entry name" value="Zw10_middle"/>
    <property type="match status" value="1"/>
</dbReference>
<dbReference type="VEuPathDB" id="AmoebaDB:DICPUDRAFT_99889"/>